<dbReference type="InterPro" id="IPR013655">
    <property type="entry name" value="PAS_fold_3"/>
</dbReference>
<dbReference type="InterPro" id="IPR000700">
    <property type="entry name" value="PAS-assoc_C"/>
</dbReference>
<proteinExistence type="predicted"/>
<dbReference type="AlphaFoldDB" id="A0A4P6JT42"/>
<dbReference type="Gene3D" id="3.30.450.20">
    <property type="entry name" value="PAS domain"/>
    <property type="match status" value="4"/>
</dbReference>
<evidence type="ECO:0000256" key="4">
    <source>
        <dbReference type="ARBA" id="ARBA00022679"/>
    </source>
</evidence>
<dbReference type="Gene3D" id="1.10.287.130">
    <property type="match status" value="1"/>
</dbReference>
<dbReference type="PANTHER" id="PTHR43304:SF1">
    <property type="entry name" value="PAC DOMAIN-CONTAINING PROTEIN"/>
    <property type="match status" value="1"/>
</dbReference>
<dbReference type="PROSITE" id="PS50112">
    <property type="entry name" value="PAS"/>
    <property type="match status" value="2"/>
</dbReference>
<dbReference type="InterPro" id="IPR003661">
    <property type="entry name" value="HisK_dim/P_dom"/>
</dbReference>
<dbReference type="OrthoDB" id="9790669at2"/>
<keyword evidence="12" id="KW-1185">Reference proteome</keyword>
<feature type="domain" description="PAC" evidence="10">
    <location>
        <begin position="95"/>
        <end position="146"/>
    </location>
</feature>
<evidence type="ECO:0000259" key="8">
    <source>
        <dbReference type="PROSITE" id="PS50109"/>
    </source>
</evidence>
<feature type="domain" description="PAC" evidence="10">
    <location>
        <begin position="375"/>
        <end position="427"/>
    </location>
</feature>
<evidence type="ECO:0000256" key="6">
    <source>
        <dbReference type="ARBA" id="ARBA00023012"/>
    </source>
</evidence>
<dbReference type="Pfam" id="PF02518">
    <property type="entry name" value="HATPase_c"/>
    <property type="match status" value="1"/>
</dbReference>
<evidence type="ECO:0000259" key="10">
    <source>
        <dbReference type="PROSITE" id="PS50113"/>
    </source>
</evidence>
<dbReference type="InterPro" id="IPR005467">
    <property type="entry name" value="His_kinase_dom"/>
</dbReference>
<organism evidence="11 12">
    <name type="scientific">Ktedonosporobacter rubrisoli</name>
    <dbReference type="NCBI Taxonomy" id="2509675"/>
    <lineage>
        <taxon>Bacteria</taxon>
        <taxon>Bacillati</taxon>
        <taxon>Chloroflexota</taxon>
        <taxon>Ktedonobacteria</taxon>
        <taxon>Ktedonobacterales</taxon>
        <taxon>Ktedonosporobacteraceae</taxon>
        <taxon>Ktedonosporobacter</taxon>
    </lineage>
</organism>
<dbReference type="SUPFAM" id="SSF55785">
    <property type="entry name" value="PYP-like sensor domain (PAS domain)"/>
    <property type="match status" value="4"/>
</dbReference>
<dbReference type="Gene3D" id="2.10.70.100">
    <property type="match status" value="1"/>
</dbReference>
<comment type="catalytic activity">
    <reaction evidence="1">
        <text>ATP + protein L-histidine = ADP + protein N-phospho-L-histidine.</text>
        <dbReference type="EC" id="2.7.13.3"/>
    </reaction>
</comment>
<feature type="domain" description="PAS" evidence="9">
    <location>
        <begin position="21"/>
        <end position="91"/>
    </location>
</feature>
<dbReference type="InterPro" id="IPR036097">
    <property type="entry name" value="HisK_dim/P_sf"/>
</dbReference>
<dbReference type="InterPro" id="IPR052162">
    <property type="entry name" value="Sensor_kinase/Photoreceptor"/>
</dbReference>
<accession>A0A4P6JT42</accession>
<dbReference type="SUPFAM" id="SSF55874">
    <property type="entry name" value="ATPase domain of HSP90 chaperone/DNA topoisomerase II/histidine kinase"/>
    <property type="match status" value="1"/>
</dbReference>
<evidence type="ECO:0000313" key="11">
    <source>
        <dbReference type="EMBL" id="QBD78594.1"/>
    </source>
</evidence>
<dbReference type="PROSITE" id="PS50113">
    <property type="entry name" value="PAC"/>
    <property type="match status" value="2"/>
</dbReference>
<feature type="domain" description="Histidine kinase" evidence="8">
    <location>
        <begin position="555"/>
        <end position="771"/>
    </location>
</feature>
<protein>
    <recommendedName>
        <fullName evidence="2">histidine kinase</fullName>
        <ecNumber evidence="2">2.7.13.3</ecNumber>
    </recommendedName>
</protein>
<dbReference type="GO" id="GO:0000155">
    <property type="term" value="F:phosphorelay sensor kinase activity"/>
    <property type="evidence" value="ECO:0007669"/>
    <property type="project" value="InterPro"/>
</dbReference>
<evidence type="ECO:0000256" key="5">
    <source>
        <dbReference type="ARBA" id="ARBA00022777"/>
    </source>
</evidence>
<dbReference type="InterPro" id="IPR035965">
    <property type="entry name" value="PAS-like_dom_sf"/>
</dbReference>
<evidence type="ECO:0000313" key="12">
    <source>
        <dbReference type="Proteomes" id="UP000290365"/>
    </source>
</evidence>
<dbReference type="Pfam" id="PF08448">
    <property type="entry name" value="PAS_4"/>
    <property type="match status" value="1"/>
</dbReference>
<dbReference type="CDD" id="cd00075">
    <property type="entry name" value="HATPase"/>
    <property type="match status" value="1"/>
</dbReference>
<dbReference type="FunFam" id="3.30.565.10:FF:000006">
    <property type="entry name" value="Sensor histidine kinase WalK"/>
    <property type="match status" value="1"/>
</dbReference>
<dbReference type="SMART" id="SM00086">
    <property type="entry name" value="PAC"/>
    <property type="match status" value="3"/>
</dbReference>
<dbReference type="InterPro" id="IPR003594">
    <property type="entry name" value="HATPase_dom"/>
</dbReference>
<dbReference type="InterPro" id="IPR004358">
    <property type="entry name" value="Sig_transdc_His_kin-like_C"/>
</dbReference>
<evidence type="ECO:0000259" key="9">
    <source>
        <dbReference type="PROSITE" id="PS50112"/>
    </source>
</evidence>
<gene>
    <name evidence="11" type="ORF">EPA93_22400</name>
</gene>
<dbReference type="PANTHER" id="PTHR43304">
    <property type="entry name" value="PHYTOCHROME-LIKE PROTEIN CPH1"/>
    <property type="match status" value="1"/>
</dbReference>
<keyword evidence="3" id="KW-0597">Phosphoprotein</keyword>
<dbReference type="Proteomes" id="UP000290365">
    <property type="component" value="Chromosome"/>
</dbReference>
<keyword evidence="7" id="KW-0472">Membrane</keyword>
<feature type="domain" description="PAS" evidence="9">
    <location>
        <begin position="428"/>
        <end position="498"/>
    </location>
</feature>
<dbReference type="PRINTS" id="PR00344">
    <property type="entry name" value="BCTRLSENSOR"/>
</dbReference>
<evidence type="ECO:0000256" key="2">
    <source>
        <dbReference type="ARBA" id="ARBA00012438"/>
    </source>
</evidence>
<dbReference type="EC" id="2.7.13.3" evidence="2"/>
<dbReference type="InterPro" id="IPR036890">
    <property type="entry name" value="HATPase_C_sf"/>
</dbReference>
<sequence>MLTDSSGMKKHNDLDENQWQNRKWLEALVEHSSDAISLVTRDGKVIYSSPATYSILGYTPAEFLSIRPLELVHPADYKDAQIWFDEVLQRPGESKQVQCRMLHKNGTYRWLEIVITNMLEDPHIEAVIVNSRDISEHRSKDAMLATLMEREERIRLEVETRRRYMYELFMQAPAIISVLRGPEHIVELANPYCLEVTGRDLSAIGKPVREAIPELEEQGFCAIMDEVYATGQPFIGREIPTSFDPLRTGQHEDRIFNILYHPARDAEGKVESLIIFAVEITDQVRMRRSAERLACQLRYEREWLKLAQKVASIGAFQWFMPERRLKWTAEFAELYGMPALEGEGGPELWFNKVHPDDVKALHEVVKKAAETGIASSQEHRVTWPDQSVHYLVVRLKIFKGEHDEASSAMGMVVDVTERKRAEEQLRKSEQLYRLVADNVQDIITLYGRQGKIYYASPSYRNLLGYVPDELVGSDIMELVHPLDQAMLRADMQDVINDDARKITVKIKHQWGHYLIFEGTISSITDERGQPLLISTLHDVTERTEMEKHKDDFIRMASHELKTPITSIKGFTQILGHRFKKQGDEQAENFLARMDMQLNKLTQLIGDLLDVSRMQTGKLEFRMKYFDLDELIHETVETLQQTFAMHQLEIEGASRGWMFGDRDRIGQVLINLVNNAVKYSPESNKVIIHVARDKDKAIIGIQDFGIGIEKLHQQKIFERFYQVSEPLETTFPGLGIGLYISHEILKYHHGRIWVESVKGQGSVFYVELPVKDAAEVP</sequence>
<dbReference type="InterPro" id="IPR001610">
    <property type="entry name" value="PAC"/>
</dbReference>
<evidence type="ECO:0000256" key="1">
    <source>
        <dbReference type="ARBA" id="ARBA00000085"/>
    </source>
</evidence>
<evidence type="ECO:0000256" key="3">
    <source>
        <dbReference type="ARBA" id="ARBA00022553"/>
    </source>
</evidence>
<dbReference type="InterPro" id="IPR013656">
    <property type="entry name" value="PAS_4"/>
</dbReference>
<evidence type="ECO:0000256" key="7">
    <source>
        <dbReference type="ARBA" id="ARBA00023136"/>
    </source>
</evidence>
<dbReference type="PROSITE" id="PS50109">
    <property type="entry name" value="HIS_KIN"/>
    <property type="match status" value="1"/>
</dbReference>
<dbReference type="Pfam" id="PF08447">
    <property type="entry name" value="PAS_3"/>
    <property type="match status" value="3"/>
</dbReference>
<dbReference type="SMART" id="SM00387">
    <property type="entry name" value="HATPase_c"/>
    <property type="match status" value="1"/>
</dbReference>
<dbReference type="KEGG" id="kbs:EPA93_22400"/>
<dbReference type="InterPro" id="IPR000014">
    <property type="entry name" value="PAS"/>
</dbReference>
<dbReference type="SMART" id="SM00388">
    <property type="entry name" value="HisKA"/>
    <property type="match status" value="1"/>
</dbReference>
<dbReference type="EMBL" id="CP035758">
    <property type="protein sequence ID" value="QBD78594.1"/>
    <property type="molecule type" value="Genomic_DNA"/>
</dbReference>
<dbReference type="FunFam" id="1.10.287.130:FF:000001">
    <property type="entry name" value="Two-component sensor histidine kinase"/>
    <property type="match status" value="1"/>
</dbReference>
<reference evidence="11 12" key="1">
    <citation type="submission" date="2019-01" db="EMBL/GenBank/DDBJ databases">
        <title>Ktedonosporobacter rubrisoli SCAWS-G2.</title>
        <authorList>
            <person name="Huang Y."/>
            <person name="Yan B."/>
        </authorList>
    </citation>
    <scope>NUCLEOTIDE SEQUENCE [LARGE SCALE GENOMIC DNA]</scope>
    <source>
        <strain evidence="11 12">SCAWS-G2</strain>
    </source>
</reference>
<dbReference type="CDD" id="cd00082">
    <property type="entry name" value="HisKA"/>
    <property type="match status" value="1"/>
</dbReference>
<keyword evidence="6" id="KW-0902">Two-component regulatory system</keyword>
<dbReference type="Gene3D" id="3.30.565.10">
    <property type="entry name" value="Histidine kinase-like ATPase, C-terminal domain"/>
    <property type="match status" value="1"/>
</dbReference>
<dbReference type="RefSeq" id="WP_129889647.1">
    <property type="nucleotide sequence ID" value="NZ_CP035758.1"/>
</dbReference>
<name>A0A4P6JT42_KTERU</name>
<dbReference type="Pfam" id="PF00512">
    <property type="entry name" value="HisKA"/>
    <property type="match status" value="1"/>
</dbReference>
<keyword evidence="4" id="KW-0808">Transferase</keyword>
<keyword evidence="5" id="KW-0418">Kinase</keyword>
<dbReference type="CDD" id="cd00130">
    <property type="entry name" value="PAS"/>
    <property type="match status" value="2"/>
</dbReference>
<dbReference type="NCBIfam" id="TIGR00229">
    <property type="entry name" value="sensory_box"/>
    <property type="match status" value="2"/>
</dbReference>
<dbReference type="SUPFAM" id="SSF47384">
    <property type="entry name" value="Homodimeric domain of signal transducing histidine kinase"/>
    <property type="match status" value="1"/>
</dbReference>
<dbReference type="SMART" id="SM00091">
    <property type="entry name" value="PAS"/>
    <property type="match status" value="4"/>
</dbReference>